<dbReference type="Pfam" id="PF02641">
    <property type="entry name" value="DUF190"/>
    <property type="match status" value="1"/>
</dbReference>
<accession>F2NDZ9</accession>
<comment type="similarity">
    <text evidence="1">Belongs to the UPF0166 family.</text>
</comment>
<evidence type="ECO:0000256" key="3">
    <source>
        <dbReference type="PROSITE-ProRule" id="PRU00703"/>
    </source>
</evidence>
<feature type="domain" description="CBS" evidence="4">
    <location>
        <begin position="205"/>
        <end position="264"/>
    </location>
</feature>
<evidence type="ECO:0000259" key="4">
    <source>
        <dbReference type="PROSITE" id="PS51371"/>
    </source>
</evidence>
<sequence>MQHYKLIEIFTDEEARWRGEPLYKAIVQYVHDLKIAARTMVTGGIEGSYESGEIATRSIEVLSYNMPVQITIIAPLSGAENILIKMQEMVTDGIVVVQDVQVISHRTRGLLIPRQTQVRELMTLQPRKVNLETSLAEVTRLLLSSTFTGLPVVDAEKHPVGVISQTDLIYKAGMPMRLGLLSESADEKVDAVLEALGSRQAREIMTKPAVTIGQEQRVTEAVNLMLEKKVKRLPVVDAEGKLVGNLSRVDIFHSILRECPDWQTFQKQKINVENLRFVSDIMRRETTTVLPETPVEEVIRLIDCGDIQRVCVVDQQGNFLGLISDRDLLVAFADRHPGIWDYFVSKLPFTERRRRHKHLQRHLEVKTASEVMNTHIITIEEDAPINEAIRLMLENCIKRLPVLDAQGKFKGMVSREALLRTGFASS</sequence>
<dbReference type="SUPFAM" id="SSF54631">
    <property type="entry name" value="CBS-domain pair"/>
    <property type="match status" value="2"/>
</dbReference>
<dbReference type="eggNOG" id="COG0517">
    <property type="taxonomic scope" value="Bacteria"/>
</dbReference>
<dbReference type="CDD" id="cd04586">
    <property type="entry name" value="CBS_pair_BON_assoc"/>
    <property type="match status" value="1"/>
</dbReference>
<dbReference type="OrthoDB" id="9795599at2"/>
<dbReference type="Gene3D" id="3.10.580.10">
    <property type="entry name" value="CBS-domain"/>
    <property type="match status" value="2"/>
</dbReference>
<organism evidence="5 6">
    <name type="scientific">Desulfobacca acetoxidans (strain ATCC 700848 / DSM 11109 / ASRB2)</name>
    <dbReference type="NCBI Taxonomy" id="880072"/>
    <lineage>
        <taxon>Bacteria</taxon>
        <taxon>Pseudomonadati</taxon>
        <taxon>Thermodesulfobacteriota</taxon>
        <taxon>Desulfobaccia</taxon>
        <taxon>Desulfobaccales</taxon>
        <taxon>Desulfobaccaceae</taxon>
        <taxon>Desulfobacca</taxon>
    </lineage>
</organism>
<proteinExistence type="inferred from homology"/>
<dbReference type="HOGENOM" id="CLU_051799_0_0_7"/>
<dbReference type="EMBL" id="CP002629">
    <property type="protein sequence ID" value="AEB10567.1"/>
    <property type="molecule type" value="Genomic_DNA"/>
</dbReference>
<reference evidence="6" key="2">
    <citation type="submission" date="2011-03" db="EMBL/GenBank/DDBJ databases">
        <title>The complete genome of Desulfobacca acetoxidans DSM 11109.</title>
        <authorList>
            <consortium name="US DOE Joint Genome Institute (JGI-PGF)"/>
            <person name="Lucas S."/>
            <person name="Copeland A."/>
            <person name="Lapidus A."/>
            <person name="Bruce D."/>
            <person name="Goodwin L."/>
            <person name="Pitluck S."/>
            <person name="Peters L."/>
            <person name="Kyrpides N."/>
            <person name="Mavromatis K."/>
            <person name="Ivanova N."/>
            <person name="Ovchinnikova G."/>
            <person name="Teshima H."/>
            <person name="Detter J.C."/>
            <person name="Han C."/>
            <person name="Land M."/>
            <person name="Hauser L."/>
            <person name="Markowitz V."/>
            <person name="Cheng J.-F."/>
            <person name="Hugenholtz P."/>
            <person name="Woyke T."/>
            <person name="Wu D."/>
            <person name="Spring S."/>
            <person name="Schueler E."/>
            <person name="Brambilla E."/>
            <person name="Klenk H.-P."/>
            <person name="Eisen J.A."/>
        </authorList>
    </citation>
    <scope>NUCLEOTIDE SEQUENCE [LARGE SCALE GENOMIC DNA]</scope>
    <source>
        <strain evidence="6">ATCC 700848 / DSM 11109 / ASRB2</strain>
    </source>
</reference>
<dbReference type="InterPro" id="IPR051257">
    <property type="entry name" value="Diverse_CBS-Domain"/>
</dbReference>
<dbReference type="PANTHER" id="PTHR43080">
    <property type="entry name" value="CBS DOMAIN-CONTAINING PROTEIN CBSX3, MITOCHONDRIAL"/>
    <property type="match status" value="1"/>
</dbReference>
<dbReference type="RefSeq" id="WP_013707676.1">
    <property type="nucleotide sequence ID" value="NC_015388.1"/>
</dbReference>
<dbReference type="InterPro" id="IPR015867">
    <property type="entry name" value="N-reg_PII/ATP_PRibTrfase_C"/>
</dbReference>
<feature type="domain" description="CBS" evidence="4">
    <location>
        <begin position="122"/>
        <end position="178"/>
    </location>
</feature>
<evidence type="ECO:0000256" key="2">
    <source>
        <dbReference type="ARBA" id="ARBA00023122"/>
    </source>
</evidence>
<dbReference type="SMART" id="SM00116">
    <property type="entry name" value="CBS"/>
    <property type="match status" value="4"/>
</dbReference>
<dbReference type="Proteomes" id="UP000000483">
    <property type="component" value="Chromosome"/>
</dbReference>
<dbReference type="KEGG" id="dao:Desac_2754"/>
<dbReference type="PROSITE" id="PS51371">
    <property type="entry name" value="CBS"/>
    <property type="match status" value="4"/>
</dbReference>
<dbReference type="InterPro" id="IPR000644">
    <property type="entry name" value="CBS_dom"/>
</dbReference>
<name>F2NDZ9_DESAR</name>
<keyword evidence="2 3" id="KW-0129">CBS domain</keyword>
<dbReference type="Gene3D" id="3.30.70.120">
    <property type="match status" value="1"/>
</dbReference>
<protein>
    <submittedName>
        <fullName evidence="5">Putative signal transduction protein with CBS domains</fullName>
    </submittedName>
</protein>
<feature type="domain" description="CBS" evidence="4">
    <location>
        <begin position="282"/>
        <end position="338"/>
    </location>
</feature>
<feature type="domain" description="CBS" evidence="4">
    <location>
        <begin position="372"/>
        <end position="426"/>
    </location>
</feature>
<dbReference type="STRING" id="880072.Desac_2754"/>
<evidence type="ECO:0000313" key="6">
    <source>
        <dbReference type="Proteomes" id="UP000000483"/>
    </source>
</evidence>
<dbReference type="InterPro" id="IPR003793">
    <property type="entry name" value="UPF0166"/>
</dbReference>
<dbReference type="InterPro" id="IPR046342">
    <property type="entry name" value="CBS_dom_sf"/>
</dbReference>
<reference evidence="5 6" key="1">
    <citation type="journal article" date="2011" name="Stand. Genomic Sci.">
        <title>Complete genome sequence of the acetate-degrading sulfate reducer Desulfobacca acetoxidans type strain (ASRB2).</title>
        <authorList>
            <person name="Goker M."/>
            <person name="Teshima H."/>
            <person name="Lapidus A."/>
            <person name="Nolan M."/>
            <person name="Lucas S."/>
            <person name="Hammon N."/>
            <person name="Deshpande S."/>
            <person name="Cheng J.F."/>
            <person name="Tapia R."/>
            <person name="Han C."/>
            <person name="Goodwin L."/>
            <person name="Pitluck S."/>
            <person name="Huntemann M."/>
            <person name="Liolios K."/>
            <person name="Ivanova N."/>
            <person name="Pagani I."/>
            <person name="Mavromatis K."/>
            <person name="Ovchinikova G."/>
            <person name="Pati A."/>
            <person name="Chen A."/>
            <person name="Palaniappan K."/>
            <person name="Land M."/>
            <person name="Hauser L."/>
            <person name="Brambilla E.M."/>
            <person name="Rohde M."/>
            <person name="Spring S."/>
            <person name="Detter J.C."/>
            <person name="Woyke T."/>
            <person name="Bristow J."/>
            <person name="Eisen J.A."/>
            <person name="Markowitz V."/>
            <person name="Hugenholtz P."/>
            <person name="Kyrpides N.C."/>
            <person name="Klenk H.P."/>
        </authorList>
    </citation>
    <scope>NUCLEOTIDE SEQUENCE [LARGE SCALE GENOMIC DNA]</scope>
    <source>
        <strain evidence="6">ATCC 700848 / DSM 11109 / ASRB2</strain>
    </source>
</reference>
<dbReference type="InterPro" id="IPR011322">
    <property type="entry name" value="N-reg_PII-like_a/b"/>
</dbReference>
<dbReference type="SUPFAM" id="SSF54913">
    <property type="entry name" value="GlnB-like"/>
    <property type="match status" value="1"/>
</dbReference>
<dbReference type="AlphaFoldDB" id="F2NDZ9"/>
<dbReference type="eggNOG" id="COG1993">
    <property type="taxonomic scope" value="Bacteria"/>
</dbReference>
<keyword evidence="6" id="KW-1185">Reference proteome</keyword>
<dbReference type="eggNOG" id="COG2524">
    <property type="taxonomic scope" value="Bacteria"/>
</dbReference>
<gene>
    <name evidence="5" type="ordered locus">Desac_2754</name>
</gene>
<dbReference type="PANTHER" id="PTHR43080:SF29">
    <property type="entry name" value="OS02G0818000 PROTEIN"/>
    <property type="match status" value="1"/>
</dbReference>
<evidence type="ECO:0000256" key="1">
    <source>
        <dbReference type="ARBA" id="ARBA00010554"/>
    </source>
</evidence>
<dbReference type="Pfam" id="PF00571">
    <property type="entry name" value="CBS"/>
    <property type="match status" value="4"/>
</dbReference>
<evidence type="ECO:0000313" key="5">
    <source>
        <dbReference type="EMBL" id="AEB10567.1"/>
    </source>
</evidence>